<accession>A0A371P0H2</accession>
<dbReference type="InterPro" id="IPR004843">
    <property type="entry name" value="Calcineurin-like_PHP"/>
</dbReference>
<sequence>MHAQLVLLHSNDIHSRLENAARIASIIADERRVMGAHRVLAVDIGDHMDRMRMETEGSEGKVNLALLQEAGYEAITLGNNEGLTYTSAALDELYSSPSPFAVVCANMKLDSTGERPEWMQPGIVLEKNGLTIGLVGATANFAPFYKLLGWTTTPPLEAIREQVNRLRSRCDVMVVMSHLGLPLDRQMAEEVPGIDLILGAHTHHLLEEPIVIGETTICAAGKFGDYVGRVEIGLDQRSGRPIFNACCLPTGAYAERPEAASIIHTHGMEAKLRLGQVLATLNHPLPARVDRESALPNLLAAGLRRLAKAEIGIVNAGQVLGGLAIGDVSAGELHALCPSPINPCRMMIAGIHLREALEQSLLDDYVFKPIRGFGFRGEVLGMLAVDGLSITYDASRPPMYRIVHMEVNGEPFRDEQVYAVGSIDMFSFRAGYESLANAESYSFFLPEFIRDIIAGELLSESALASCHGLRWQSLA</sequence>
<evidence type="ECO:0000256" key="2">
    <source>
        <dbReference type="RuleBase" id="RU362119"/>
    </source>
</evidence>
<comment type="similarity">
    <text evidence="2">Belongs to the 5'-nucleotidase family.</text>
</comment>
<dbReference type="PANTHER" id="PTHR11575:SF23">
    <property type="entry name" value="5-NUCLEOTIDASE FAMILY PROTEIN"/>
    <property type="match status" value="1"/>
</dbReference>
<gene>
    <name evidence="5" type="ORF">DX130_24725</name>
</gene>
<name>A0A371P0H2_9BACL</name>
<dbReference type="PRINTS" id="PR01607">
    <property type="entry name" value="APYRASEFAMLY"/>
</dbReference>
<dbReference type="Pfam" id="PF02872">
    <property type="entry name" value="5_nucleotid_C"/>
    <property type="match status" value="1"/>
</dbReference>
<dbReference type="GO" id="GO:0008768">
    <property type="term" value="F:UDP-sugar diphosphatase activity"/>
    <property type="evidence" value="ECO:0007669"/>
    <property type="project" value="TreeGrafter"/>
</dbReference>
<evidence type="ECO:0000313" key="5">
    <source>
        <dbReference type="EMBL" id="REK69434.1"/>
    </source>
</evidence>
<dbReference type="CDD" id="cd00845">
    <property type="entry name" value="MPP_UshA_N_like"/>
    <property type="match status" value="1"/>
</dbReference>
<protein>
    <submittedName>
        <fullName evidence="5">Bifunctional metallophosphatase/5'-nucleotidase</fullName>
    </submittedName>
</protein>
<dbReference type="InterPro" id="IPR008334">
    <property type="entry name" value="5'-Nucleotdase_C"/>
</dbReference>
<evidence type="ECO:0000259" key="3">
    <source>
        <dbReference type="Pfam" id="PF00149"/>
    </source>
</evidence>
<organism evidence="5 6">
    <name type="scientific">Paenibacillus paeoniae</name>
    <dbReference type="NCBI Taxonomy" id="2292705"/>
    <lineage>
        <taxon>Bacteria</taxon>
        <taxon>Bacillati</taxon>
        <taxon>Bacillota</taxon>
        <taxon>Bacilli</taxon>
        <taxon>Bacillales</taxon>
        <taxon>Paenibacillaceae</taxon>
        <taxon>Paenibacillus</taxon>
    </lineage>
</organism>
<dbReference type="OrthoDB" id="9793179at2"/>
<proteinExistence type="inferred from homology"/>
<dbReference type="PANTHER" id="PTHR11575">
    <property type="entry name" value="5'-NUCLEOTIDASE-RELATED"/>
    <property type="match status" value="1"/>
</dbReference>
<evidence type="ECO:0000259" key="4">
    <source>
        <dbReference type="Pfam" id="PF02872"/>
    </source>
</evidence>
<evidence type="ECO:0000256" key="1">
    <source>
        <dbReference type="ARBA" id="ARBA00022729"/>
    </source>
</evidence>
<dbReference type="InterPro" id="IPR006179">
    <property type="entry name" value="5_nucleotidase/apyrase"/>
</dbReference>
<dbReference type="Gene3D" id="3.60.21.10">
    <property type="match status" value="1"/>
</dbReference>
<keyword evidence="6" id="KW-1185">Reference proteome</keyword>
<evidence type="ECO:0000313" key="6">
    <source>
        <dbReference type="Proteomes" id="UP000261905"/>
    </source>
</evidence>
<comment type="caution">
    <text evidence="5">The sequence shown here is derived from an EMBL/GenBank/DDBJ whole genome shotgun (WGS) entry which is preliminary data.</text>
</comment>
<dbReference type="Proteomes" id="UP000261905">
    <property type="component" value="Unassembled WGS sequence"/>
</dbReference>
<reference evidence="5 6" key="1">
    <citation type="submission" date="2018-08" db="EMBL/GenBank/DDBJ databases">
        <title>Paenibacillus sp. M4BSY-1, whole genome shotgun sequence.</title>
        <authorList>
            <person name="Tuo L."/>
        </authorList>
    </citation>
    <scope>NUCLEOTIDE SEQUENCE [LARGE SCALE GENOMIC DNA]</scope>
    <source>
        <strain evidence="5 6">M4BSY-1</strain>
    </source>
</reference>
<dbReference type="AlphaFoldDB" id="A0A371P0H2"/>
<dbReference type="GO" id="GO:0030288">
    <property type="term" value="C:outer membrane-bounded periplasmic space"/>
    <property type="evidence" value="ECO:0007669"/>
    <property type="project" value="TreeGrafter"/>
</dbReference>
<dbReference type="Gene3D" id="3.90.780.10">
    <property type="entry name" value="5'-Nucleotidase, C-terminal domain"/>
    <property type="match status" value="1"/>
</dbReference>
<dbReference type="SUPFAM" id="SSF55816">
    <property type="entry name" value="5'-nucleotidase (syn. UDP-sugar hydrolase), C-terminal domain"/>
    <property type="match status" value="1"/>
</dbReference>
<dbReference type="GO" id="GO:0000166">
    <property type="term" value="F:nucleotide binding"/>
    <property type="evidence" value="ECO:0007669"/>
    <property type="project" value="UniProtKB-KW"/>
</dbReference>
<dbReference type="GO" id="GO:0008253">
    <property type="term" value="F:5'-nucleotidase activity"/>
    <property type="evidence" value="ECO:0007669"/>
    <property type="project" value="TreeGrafter"/>
</dbReference>
<dbReference type="SUPFAM" id="SSF56300">
    <property type="entry name" value="Metallo-dependent phosphatases"/>
    <property type="match status" value="1"/>
</dbReference>
<dbReference type="GO" id="GO:0009166">
    <property type="term" value="P:nucleotide catabolic process"/>
    <property type="evidence" value="ECO:0007669"/>
    <property type="project" value="InterPro"/>
</dbReference>
<dbReference type="Pfam" id="PF00149">
    <property type="entry name" value="Metallophos"/>
    <property type="match status" value="1"/>
</dbReference>
<dbReference type="InterPro" id="IPR029052">
    <property type="entry name" value="Metallo-depent_PP-like"/>
</dbReference>
<keyword evidence="2" id="KW-0547">Nucleotide-binding</keyword>
<dbReference type="EMBL" id="QUBQ01000008">
    <property type="protein sequence ID" value="REK69434.1"/>
    <property type="molecule type" value="Genomic_DNA"/>
</dbReference>
<keyword evidence="2" id="KW-0378">Hydrolase</keyword>
<feature type="domain" description="5'-Nucleotidase C-terminal" evidence="4">
    <location>
        <begin position="288"/>
        <end position="421"/>
    </location>
</feature>
<feature type="domain" description="Calcineurin-like phosphoesterase" evidence="3">
    <location>
        <begin position="7"/>
        <end position="204"/>
    </location>
</feature>
<dbReference type="InterPro" id="IPR036907">
    <property type="entry name" value="5'-Nucleotdase_C_sf"/>
</dbReference>
<keyword evidence="1" id="KW-0732">Signal</keyword>